<name>A0ABP9IBV3_9ACTN</name>
<feature type="region of interest" description="Disordered" evidence="1">
    <location>
        <begin position="131"/>
        <end position="150"/>
    </location>
</feature>
<keyword evidence="3" id="KW-1185">Reference proteome</keyword>
<proteinExistence type="predicted"/>
<evidence type="ECO:0000313" key="2">
    <source>
        <dbReference type="EMBL" id="GAA4994116.1"/>
    </source>
</evidence>
<feature type="compositionally biased region" description="Basic and acidic residues" evidence="1">
    <location>
        <begin position="133"/>
        <end position="150"/>
    </location>
</feature>
<protein>
    <submittedName>
        <fullName evidence="2">Uncharacterized protein</fullName>
    </submittedName>
</protein>
<accession>A0ABP9IBV3</accession>
<feature type="compositionally biased region" description="Polar residues" evidence="1">
    <location>
        <begin position="108"/>
        <end position="119"/>
    </location>
</feature>
<sequence length="150" mass="16492">MFDPDEERPPRLPIEYSDLGEIYGRYGIDPRDPDAPAKWRAAVRRAAELRKQGVDPARPDREGEPRAARRDADRTREEARPERPGAAPSVAVVKGLKAPPSPGAAPSLRSQGTNRSRVSTEAVVWGVAALGRRRADERAPKLERSRLPGS</sequence>
<evidence type="ECO:0000313" key="3">
    <source>
        <dbReference type="Proteomes" id="UP001500466"/>
    </source>
</evidence>
<dbReference type="Proteomes" id="UP001500466">
    <property type="component" value="Unassembled WGS sequence"/>
</dbReference>
<gene>
    <name evidence="2" type="ORF">GCM10023205_78540</name>
</gene>
<feature type="compositionally biased region" description="Basic and acidic residues" evidence="1">
    <location>
        <begin position="48"/>
        <end position="83"/>
    </location>
</feature>
<comment type="caution">
    <text evidence="2">The sequence shown here is derived from an EMBL/GenBank/DDBJ whole genome shotgun (WGS) entry which is preliminary data.</text>
</comment>
<organism evidence="2 3">
    <name type="scientific">Yinghuangia aomiensis</name>
    <dbReference type="NCBI Taxonomy" id="676205"/>
    <lineage>
        <taxon>Bacteria</taxon>
        <taxon>Bacillati</taxon>
        <taxon>Actinomycetota</taxon>
        <taxon>Actinomycetes</taxon>
        <taxon>Kitasatosporales</taxon>
        <taxon>Streptomycetaceae</taxon>
        <taxon>Yinghuangia</taxon>
    </lineage>
</organism>
<reference evidence="3" key="1">
    <citation type="journal article" date="2019" name="Int. J. Syst. Evol. Microbiol.">
        <title>The Global Catalogue of Microorganisms (GCM) 10K type strain sequencing project: providing services to taxonomists for standard genome sequencing and annotation.</title>
        <authorList>
            <consortium name="The Broad Institute Genomics Platform"/>
            <consortium name="The Broad Institute Genome Sequencing Center for Infectious Disease"/>
            <person name="Wu L."/>
            <person name="Ma J."/>
        </authorList>
    </citation>
    <scope>NUCLEOTIDE SEQUENCE [LARGE SCALE GENOMIC DNA]</scope>
    <source>
        <strain evidence="3">JCM 17986</strain>
    </source>
</reference>
<evidence type="ECO:0000256" key="1">
    <source>
        <dbReference type="SAM" id="MobiDB-lite"/>
    </source>
</evidence>
<feature type="region of interest" description="Disordered" evidence="1">
    <location>
        <begin position="48"/>
        <end position="120"/>
    </location>
</feature>
<dbReference type="EMBL" id="BAABHS010000051">
    <property type="protein sequence ID" value="GAA4994116.1"/>
    <property type="molecule type" value="Genomic_DNA"/>
</dbReference>